<dbReference type="EMBL" id="JACTNZ010000001">
    <property type="protein sequence ID" value="KAG5564821.1"/>
    <property type="molecule type" value="Genomic_DNA"/>
</dbReference>
<dbReference type="AlphaFoldDB" id="A0AAV6LL30"/>
<dbReference type="Proteomes" id="UP000823749">
    <property type="component" value="Chromosome 1"/>
</dbReference>
<name>A0AAV6LL30_9ERIC</name>
<proteinExistence type="predicted"/>
<organism evidence="1 2">
    <name type="scientific">Rhododendron griersonianum</name>
    <dbReference type="NCBI Taxonomy" id="479676"/>
    <lineage>
        <taxon>Eukaryota</taxon>
        <taxon>Viridiplantae</taxon>
        <taxon>Streptophyta</taxon>
        <taxon>Embryophyta</taxon>
        <taxon>Tracheophyta</taxon>
        <taxon>Spermatophyta</taxon>
        <taxon>Magnoliopsida</taxon>
        <taxon>eudicotyledons</taxon>
        <taxon>Gunneridae</taxon>
        <taxon>Pentapetalae</taxon>
        <taxon>asterids</taxon>
        <taxon>Ericales</taxon>
        <taxon>Ericaceae</taxon>
        <taxon>Ericoideae</taxon>
        <taxon>Rhodoreae</taxon>
        <taxon>Rhododendron</taxon>
    </lineage>
</organism>
<evidence type="ECO:0000313" key="1">
    <source>
        <dbReference type="EMBL" id="KAG5564821.1"/>
    </source>
</evidence>
<accession>A0AAV6LL30</accession>
<evidence type="ECO:0000313" key="2">
    <source>
        <dbReference type="Proteomes" id="UP000823749"/>
    </source>
</evidence>
<protein>
    <submittedName>
        <fullName evidence="1">Uncharacterized protein</fullName>
    </submittedName>
</protein>
<comment type="caution">
    <text evidence="1">The sequence shown here is derived from an EMBL/GenBank/DDBJ whole genome shotgun (WGS) entry which is preliminary data.</text>
</comment>
<reference evidence="1" key="1">
    <citation type="submission" date="2020-08" db="EMBL/GenBank/DDBJ databases">
        <title>Plant Genome Project.</title>
        <authorList>
            <person name="Zhang R.-G."/>
        </authorList>
    </citation>
    <scope>NUCLEOTIDE SEQUENCE</scope>
    <source>
        <strain evidence="1">WSP0</strain>
        <tissue evidence="1">Leaf</tissue>
    </source>
</reference>
<gene>
    <name evidence="1" type="ORF">RHGRI_000875</name>
</gene>
<keyword evidence="2" id="KW-1185">Reference proteome</keyword>
<sequence length="270" mass="32037">MERERDMVTVPFAMSYISEDGEKEKRSYQIGAKIRYPNSQTQAYHGFGHLPSHLYSLFDVIHGAEKLEQLNYTPEEIDVLEQNFLTYIFQIDKKLLQKYFMKHPHENLAVFVDKVWHVKCGHFFYHSLRNLQKGLWTSSYNWLLFQTENKYNPCMFMEMLFEDDKVKEVIISFFILMEQSKATRQFFFFFEFMDSLSSYSLILLRLLRVVQMVSLSYKAKVALTHGSDKVKPQVKQTDESGNICFEGKAHCFAFTALLHFYSCLEKEYQN</sequence>